<organism evidence="9 10">
    <name type="scientific">Ogataea philodendri</name>
    <dbReference type="NCBI Taxonomy" id="1378263"/>
    <lineage>
        <taxon>Eukaryota</taxon>
        <taxon>Fungi</taxon>
        <taxon>Dikarya</taxon>
        <taxon>Ascomycota</taxon>
        <taxon>Saccharomycotina</taxon>
        <taxon>Pichiomycetes</taxon>
        <taxon>Pichiales</taxon>
        <taxon>Pichiaceae</taxon>
        <taxon>Ogataea</taxon>
    </lineage>
</organism>
<evidence type="ECO:0000256" key="7">
    <source>
        <dbReference type="SAM" id="MobiDB-lite"/>
    </source>
</evidence>
<dbReference type="AlphaFoldDB" id="A0A9P8PIK7"/>
<dbReference type="OrthoDB" id="4454541at2759"/>
<feature type="region of interest" description="Disordered" evidence="7">
    <location>
        <begin position="137"/>
        <end position="176"/>
    </location>
</feature>
<evidence type="ECO:0000256" key="1">
    <source>
        <dbReference type="ARBA" id="ARBA00004123"/>
    </source>
</evidence>
<dbReference type="InterPro" id="IPR051089">
    <property type="entry name" value="prtT"/>
</dbReference>
<sequence>MGPKDENTTGSDASEQSTDAIHSAKMKNSATSKRRSVACKACHSLKVKCVPHDVNNPLGTCVRCWKNKRQCEFDLSQARKKKTPAGSTKLISKYQQLESKIADLQSMLEMKDDTITQQARTITNQQNLMASMDTPRTGNNHFRKNMSFSSNSPVSAGSDGKTHSSGGHNGFGNRPAIPSKEAQLQQFEKEIKFLESVSKEQAMCPASSIVGVAEDRIRFCKEDVNYYENDLITSGILSEAQCEHLFGLFVNKIYKHYPFILLPENLSLSAMRKEQPILLLVCSYLATIIDPEPSSVTIDVQLRLESLVSRTLTGEVLSIGDKSLSLVKSMLLYCIWYVPPELFHHRRYHMFNSLCVSMMHDLGLTGRPYFFYSKEDGAVKKKAAVAFEDPENLEGKGLLLLTYLNTVSISLFLRRRMPVQWSDYCEQCCSDLESTSDKRNTIIAIYARLNHILERIHFGIHSSMEQVYFAEHTENRQKYLVQEVQRTLNSLRQRISVIARDDDQYYHSLMSYYFSVQAYLYEPALQSMFSPNAFNSDSDYIPEYLAEAIENSTECCVLTLKHFLHLTQESIAIDPLFHSSRVIYTAGMLLRIRYLSISITALNQYKCMTEDTMNVIRSLTSLVYEASLKYPKNHFLNKMRLVLSLFAQTFLSQCKSAYKGLIHQKNDPTAESKHTMKPAPDPFALPYIVAPQKNGYSAIAPSMGISRVSPTATVSGLRTDPKVTPGPVNTLQGANGVPQMSFNGMQPQFQASPYGAGVPDPRSNIVPIDMHINIQDKVSIQSFPDPQQILNSYPNSEVSSGDDLEYQYWALNDEFWSNLFVNIDGRNNDQDMNNQFMYDSMNKF</sequence>
<keyword evidence="4" id="KW-0804">Transcription</keyword>
<proteinExistence type="predicted"/>
<comment type="subcellular location">
    <subcellularLocation>
        <location evidence="1">Nucleus</location>
    </subcellularLocation>
</comment>
<dbReference type="SMART" id="SM00066">
    <property type="entry name" value="GAL4"/>
    <property type="match status" value="1"/>
</dbReference>
<keyword evidence="2" id="KW-0805">Transcription regulation</keyword>
<feature type="region of interest" description="Disordered" evidence="7">
    <location>
        <begin position="1"/>
        <end position="30"/>
    </location>
</feature>
<dbReference type="Gene3D" id="4.10.240.10">
    <property type="entry name" value="Zn(2)-C6 fungal-type DNA-binding domain"/>
    <property type="match status" value="1"/>
</dbReference>
<protein>
    <recommendedName>
        <fullName evidence="8">Zn(2)-C6 fungal-type domain-containing protein</fullName>
    </recommendedName>
</protein>
<comment type="caution">
    <text evidence="9">The sequence shown here is derived from an EMBL/GenBank/DDBJ whole genome shotgun (WGS) entry which is preliminary data.</text>
</comment>
<dbReference type="PROSITE" id="PS00463">
    <property type="entry name" value="ZN2_CY6_FUNGAL_1"/>
    <property type="match status" value="1"/>
</dbReference>
<evidence type="ECO:0000256" key="3">
    <source>
        <dbReference type="ARBA" id="ARBA00023125"/>
    </source>
</evidence>
<dbReference type="PANTHER" id="PTHR31845:SF10">
    <property type="entry name" value="ZN(II)2CYS6 TRANSCRIPTION FACTOR (EUROFUNG)"/>
    <property type="match status" value="1"/>
</dbReference>
<keyword evidence="6" id="KW-0175">Coiled coil</keyword>
<evidence type="ECO:0000256" key="5">
    <source>
        <dbReference type="ARBA" id="ARBA00023242"/>
    </source>
</evidence>
<dbReference type="InterPro" id="IPR001138">
    <property type="entry name" value="Zn2Cys6_DnaBD"/>
</dbReference>
<feature type="domain" description="Zn(2)-C6 fungal-type" evidence="8">
    <location>
        <begin position="38"/>
        <end position="73"/>
    </location>
</feature>
<evidence type="ECO:0000256" key="6">
    <source>
        <dbReference type="SAM" id="Coils"/>
    </source>
</evidence>
<evidence type="ECO:0000313" key="9">
    <source>
        <dbReference type="EMBL" id="KAH3671952.1"/>
    </source>
</evidence>
<dbReference type="InterPro" id="IPR036864">
    <property type="entry name" value="Zn2-C6_fun-type_DNA-bd_sf"/>
</dbReference>
<dbReference type="GO" id="GO:0000981">
    <property type="term" value="F:DNA-binding transcription factor activity, RNA polymerase II-specific"/>
    <property type="evidence" value="ECO:0007669"/>
    <property type="project" value="InterPro"/>
</dbReference>
<accession>A0A9P8PIK7</accession>
<reference evidence="9" key="1">
    <citation type="journal article" date="2021" name="Open Biol.">
        <title>Shared evolutionary footprints suggest mitochondrial oxidative damage underlies multiple complex I losses in fungi.</title>
        <authorList>
            <person name="Schikora-Tamarit M.A."/>
            <person name="Marcet-Houben M."/>
            <person name="Nosek J."/>
            <person name="Gabaldon T."/>
        </authorList>
    </citation>
    <scope>NUCLEOTIDE SEQUENCE</scope>
    <source>
        <strain evidence="9">CBS6075</strain>
    </source>
</reference>
<evidence type="ECO:0000313" key="10">
    <source>
        <dbReference type="Proteomes" id="UP000769157"/>
    </source>
</evidence>
<evidence type="ECO:0000259" key="8">
    <source>
        <dbReference type="PROSITE" id="PS50048"/>
    </source>
</evidence>
<dbReference type="GeneID" id="70232106"/>
<evidence type="ECO:0000256" key="4">
    <source>
        <dbReference type="ARBA" id="ARBA00023163"/>
    </source>
</evidence>
<keyword evidence="3" id="KW-0238">DNA-binding</keyword>
<dbReference type="RefSeq" id="XP_046065067.1">
    <property type="nucleotide sequence ID" value="XM_046202155.1"/>
</dbReference>
<dbReference type="PANTHER" id="PTHR31845">
    <property type="entry name" value="FINGER DOMAIN PROTEIN, PUTATIVE-RELATED"/>
    <property type="match status" value="1"/>
</dbReference>
<dbReference type="EMBL" id="JAEUBE010000042">
    <property type="protein sequence ID" value="KAH3671952.1"/>
    <property type="molecule type" value="Genomic_DNA"/>
</dbReference>
<dbReference type="PROSITE" id="PS50048">
    <property type="entry name" value="ZN2_CY6_FUNGAL_2"/>
    <property type="match status" value="1"/>
</dbReference>
<gene>
    <name evidence="9" type="ORF">OGAPHI_000138</name>
</gene>
<dbReference type="GO" id="GO:0008270">
    <property type="term" value="F:zinc ion binding"/>
    <property type="evidence" value="ECO:0007669"/>
    <property type="project" value="InterPro"/>
</dbReference>
<feature type="coiled-coil region" evidence="6">
    <location>
        <begin position="87"/>
        <end position="114"/>
    </location>
</feature>
<dbReference type="CDD" id="cd12148">
    <property type="entry name" value="fungal_TF_MHR"/>
    <property type="match status" value="1"/>
</dbReference>
<dbReference type="GO" id="GO:0000976">
    <property type="term" value="F:transcription cis-regulatory region binding"/>
    <property type="evidence" value="ECO:0007669"/>
    <property type="project" value="TreeGrafter"/>
</dbReference>
<keyword evidence="5" id="KW-0539">Nucleus</keyword>
<feature type="compositionally biased region" description="Polar residues" evidence="7">
    <location>
        <begin position="8"/>
        <end position="30"/>
    </location>
</feature>
<name>A0A9P8PIK7_9ASCO</name>
<dbReference type="SUPFAM" id="SSF57701">
    <property type="entry name" value="Zn2/Cys6 DNA-binding domain"/>
    <property type="match status" value="1"/>
</dbReference>
<keyword evidence="10" id="KW-1185">Reference proteome</keyword>
<dbReference type="CDD" id="cd00067">
    <property type="entry name" value="GAL4"/>
    <property type="match status" value="1"/>
</dbReference>
<evidence type="ECO:0000256" key="2">
    <source>
        <dbReference type="ARBA" id="ARBA00023015"/>
    </source>
</evidence>
<dbReference type="GO" id="GO:0005634">
    <property type="term" value="C:nucleus"/>
    <property type="evidence" value="ECO:0007669"/>
    <property type="project" value="UniProtKB-SubCell"/>
</dbReference>
<dbReference type="Proteomes" id="UP000769157">
    <property type="component" value="Unassembled WGS sequence"/>
</dbReference>
<feature type="compositionally biased region" description="Polar residues" evidence="7">
    <location>
        <begin position="137"/>
        <end position="155"/>
    </location>
</feature>
<reference evidence="9" key="2">
    <citation type="submission" date="2021-01" db="EMBL/GenBank/DDBJ databases">
        <authorList>
            <person name="Schikora-Tamarit M.A."/>
        </authorList>
    </citation>
    <scope>NUCLEOTIDE SEQUENCE</scope>
    <source>
        <strain evidence="9">CBS6075</strain>
    </source>
</reference>